<dbReference type="Proteomes" id="UP000515153">
    <property type="component" value="Chromosome I"/>
</dbReference>
<dbReference type="SUPFAM" id="SSF51735">
    <property type="entry name" value="NAD(P)-binding Rossmann-fold domains"/>
    <property type="match status" value="1"/>
</dbReference>
<reference evidence="4 5" key="1">
    <citation type="journal article" date="2019" name="Mol. Biol. Evol.">
        <title>Blast fungal genomes show frequent chromosomal changes, gene gains and losses, and effector gene turnover.</title>
        <authorList>
            <person name="Gomez Luciano L.B."/>
            <person name="Jason Tsai I."/>
            <person name="Chuma I."/>
            <person name="Tosa Y."/>
            <person name="Chen Y.H."/>
            <person name="Li J.Y."/>
            <person name="Li M.Y."/>
            <person name="Jade Lu M.Y."/>
            <person name="Nakayashiki H."/>
            <person name="Li W.H."/>
        </authorList>
    </citation>
    <scope>NUCLEOTIDE SEQUENCE [LARGE SCALE GENOMIC DNA]</scope>
    <source>
        <strain evidence="4 5">NI907</strain>
    </source>
</reference>
<accession>A0A6P8B5F7</accession>
<protein>
    <recommendedName>
        <fullName evidence="3">NAD-dependent epimerase/dehydratase domain-containing protein</fullName>
    </recommendedName>
</protein>
<dbReference type="AlphaFoldDB" id="A0A6P8B5F7"/>
<dbReference type="PANTHER" id="PTHR10366">
    <property type="entry name" value="NAD DEPENDENT EPIMERASE/DEHYDRATASE"/>
    <property type="match status" value="1"/>
</dbReference>
<evidence type="ECO:0000259" key="3">
    <source>
        <dbReference type="Pfam" id="PF01370"/>
    </source>
</evidence>
<proteinExistence type="inferred from homology"/>
<dbReference type="PANTHER" id="PTHR10366:SF564">
    <property type="entry name" value="STEROL-4-ALPHA-CARBOXYLATE 3-DEHYDROGENASE, DECARBOXYLATING"/>
    <property type="match status" value="1"/>
</dbReference>
<dbReference type="KEGG" id="pgri:PgNI_05378"/>
<reference evidence="5" key="3">
    <citation type="submission" date="2025-08" db="UniProtKB">
        <authorList>
            <consortium name="RefSeq"/>
        </authorList>
    </citation>
    <scope>IDENTIFICATION</scope>
    <source>
        <strain evidence="5">NI907</strain>
    </source>
</reference>
<comment type="similarity">
    <text evidence="2">Belongs to the NAD(P)-dependent epimerase/dehydratase family. Dihydroflavonol-4-reductase subfamily.</text>
</comment>
<dbReference type="Gene3D" id="3.40.50.720">
    <property type="entry name" value="NAD(P)-binding Rossmann-like Domain"/>
    <property type="match status" value="1"/>
</dbReference>
<dbReference type="InterPro" id="IPR036291">
    <property type="entry name" value="NAD(P)-bd_dom_sf"/>
</dbReference>
<evidence type="ECO:0000313" key="5">
    <source>
        <dbReference type="RefSeq" id="XP_030982398.1"/>
    </source>
</evidence>
<dbReference type="RefSeq" id="XP_030982398.1">
    <property type="nucleotide sequence ID" value="XM_031125411.1"/>
</dbReference>
<organism evidence="4 5">
    <name type="scientific">Pyricularia grisea</name>
    <name type="common">Crabgrass-specific blast fungus</name>
    <name type="synonym">Magnaporthe grisea</name>
    <dbReference type="NCBI Taxonomy" id="148305"/>
    <lineage>
        <taxon>Eukaryota</taxon>
        <taxon>Fungi</taxon>
        <taxon>Dikarya</taxon>
        <taxon>Ascomycota</taxon>
        <taxon>Pezizomycotina</taxon>
        <taxon>Sordariomycetes</taxon>
        <taxon>Sordariomycetidae</taxon>
        <taxon>Magnaporthales</taxon>
        <taxon>Pyriculariaceae</taxon>
        <taxon>Pyricularia</taxon>
    </lineage>
</organism>
<evidence type="ECO:0000313" key="4">
    <source>
        <dbReference type="Proteomes" id="UP000515153"/>
    </source>
</evidence>
<keyword evidence="1" id="KW-0560">Oxidoreductase</keyword>
<sequence length="358" mass="39900">MDLHNREIHLVTGGNGYIGIQVVATLLNKGFIVHTTVRNLNFQKTAALHALLEKHPAGQLKIFEADLLTSGSFAKAMKGCSVVHHIACPFVLPQKVKDGERQCIKPALEGTRNVLATVNETHSVRRVVLASSLGAIYGDMRDVTDYMDGTLTEHYWNETSTSFHYPYHYSKVLAEKEAWNIAKEQSRWDMVVICPGLVLGPSLSQDGSSSGSLVMMNQILSGQLFFGVPNLNFPTVDVREVATAHVQAAELAWASGRYVVAAAETCPLVDIARIYRSQDGASKLIPKHKVPDLLFRLCAPLYGLSQYWLSRNLSVCFSLDNSRSVKDLGVRYRPLEETLADDFRVWKEAKKTRRKTRK</sequence>
<dbReference type="InterPro" id="IPR050425">
    <property type="entry name" value="NAD(P)_dehydrat-like"/>
</dbReference>
<dbReference type="InterPro" id="IPR001509">
    <property type="entry name" value="Epimerase_deHydtase"/>
</dbReference>
<dbReference type="GO" id="GO:0016616">
    <property type="term" value="F:oxidoreductase activity, acting on the CH-OH group of donors, NAD or NADP as acceptor"/>
    <property type="evidence" value="ECO:0007669"/>
    <property type="project" value="TreeGrafter"/>
</dbReference>
<name>A0A6P8B5F7_PYRGI</name>
<keyword evidence="4" id="KW-1185">Reference proteome</keyword>
<dbReference type="Pfam" id="PF01370">
    <property type="entry name" value="Epimerase"/>
    <property type="match status" value="1"/>
</dbReference>
<dbReference type="GeneID" id="41960320"/>
<gene>
    <name evidence="5" type="ORF">PgNI_05378</name>
</gene>
<evidence type="ECO:0000256" key="1">
    <source>
        <dbReference type="ARBA" id="ARBA00023002"/>
    </source>
</evidence>
<feature type="domain" description="NAD-dependent epimerase/dehydratase" evidence="3">
    <location>
        <begin position="10"/>
        <end position="260"/>
    </location>
</feature>
<reference evidence="5" key="2">
    <citation type="submission" date="2019-10" db="EMBL/GenBank/DDBJ databases">
        <authorList>
            <consortium name="NCBI Genome Project"/>
        </authorList>
    </citation>
    <scope>NUCLEOTIDE SEQUENCE</scope>
    <source>
        <strain evidence="5">NI907</strain>
    </source>
</reference>
<evidence type="ECO:0000256" key="2">
    <source>
        <dbReference type="ARBA" id="ARBA00023445"/>
    </source>
</evidence>